<evidence type="ECO:0000259" key="2">
    <source>
        <dbReference type="Pfam" id="PF00288"/>
    </source>
</evidence>
<dbReference type="AlphaFoldDB" id="A0A8J4DXR1"/>
<dbReference type="EMBL" id="BOPG01000012">
    <property type="protein sequence ID" value="GIJ54820.1"/>
    <property type="molecule type" value="Genomic_DNA"/>
</dbReference>
<dbReference type="GO" id="GO:0016301">
    <property type="term" value="F:kinase activity"/>
    <property type="evidence" value="ECO:0007669"/>
    <property type="project" value="UniProtKB-KW"/>
</dbReference>
<dbReference type="SUPFAM" id="SSF54211">
    <property type="entry name" value="Ribosomal protein S5 domain 2-like"/>
    <property type="match status" value="1"/>
</dbReference>
<accession>A0A8J4DXR1</accession>
<organism evidence="3 4">
    <name type="scientific">Virgisporangium aurantiacum</name>
    <dbReference type="NCBI Taxonomy" id="175570"/>
    <lineage>
        <taxon>Bacteria</taxon>
        <taxon>Bacillati</taxon>
        <taxon>Actinomycetota</taxon>
        <taxon>Actinomycetes</taxon>
        <taxon>Micromonosporales</taxon>
        <taxon>Micromonosporaceae</taxon>
        <taxon>Virgisporangium</taxon>
    </lineage>
</organism>
<dbReference type="InterPro" id="IPR006204">
    <property type="entry name" value="GHMP_kinase_N_dom"/>
</dbReference>
<gene>
    <name evidence="3" type="ORF">Vau01_023360</name>
</gene>
<comment type="caution">
    <text evidence="3">The sequence shown here is derived from an EMBL/GenBank/DDBJ whole genome shotgun (WGS) entry which is preliminary data.</text>
</comment>
<evidence type="ECO:0000313" key="4">
    <source>
        <dbReference type="Proteomes" id="UP000612585"/>
    </source>
</evidence>
<proteinExistence type="predicted"/>
<keyword evidence="1 3" id="KW-0418">Kinase</keyword>
<keyword evidence="4" id="KW-1185">Reference proteome</keyword>
<keyword evidence="1 3" id="KW-0808">Transferase</keyword>
<dbReference type="Pfam" id="PF00288">
    <property type="entry name" value="GHMP_kinases_N"/>
    <property type="match status" value="1"/>
</dbReference>
<sequence length="305" mass="32356">MLIRGGSDVLLAAPRYHGAAGVSTAFGTFGELLQGVLPEPDADFLVTLPVARWTTAQFRADPWATDVDVRPAHKHKARRLARMLLTAAGAPGGGVVTIDSSLPEGKGMASSSADLVATARAVGNALRLDLAPDVIEGFLREIEPTDGVLYPAIVAFDHRAVRLRSWLGSLPTLTIVGVDEGGTIDTVEFNRIEKPFSAADRREYARLLDRLTAAVAARDVATVGAVATRSAEMNQILRPKRLLAAVTGICGAVGGLGVAAAHSGTMLGVLLDTRHRRYVEQVAETVHRCSALRAEVSLHRTLSFD</sequence>
<protein>
    <submittedName>
        <fullName evidence="3">Kinase</fullName>
    </submittedName>
</protein>
<feature type="domain" description="GHMP kinase N-terminal" evidence="2">
    <location>
        <begin position="78"/>
        <end position="143"/>
    </location>
</feature>
<reference evidence="3" key="1">
    <citation type="submission" date="2021-01" db="EMBL/GenBank/DDBJ databases">
        <title>Whole genome shotgun sequence of Virgisporangium aurantiacum NBRC 16421.</title>
        <authorList>
            <person name="Komaki H."/>
            <person name="Tamura T."/>
        </authorList>
    </citation>
    <scope>NUCLEOTIDE SEQUENCE</scope>
    <source>
        <strain evidence="3">NBRC 16421</strain>
    </source>
</reference>
<dbReference type="GO" id="GO:0005524">
    <property type="term" value="F:ATP binding"/>
    <property type="evidence" value="ECO:0007669"/>
    <property type="project" value="InterPro"/>
</dbReference>
<evidence type="ECO:0000256" key="1">
    <source>
        <dbReference type="ARBA" id="ARBA00022777"/>
    </source>
</evidence>
<dbReference type="InterPro" id="IPR012363">
    <property type="entry name" value="PduX"/>
</dbReference>
<dbReference type="PIRSF" id="PIRSF033887">
    <property type="entry name" value="PduX"/>
    <property type="match status" value="1"/>
</dbReference>
<evidence type="ECO:0000313" key="3">
    <source>
        <dbReference type="EMBL" id="GIJ54820.1"/>
    </source>
</evidence>
<dbReference type="InterPro" id="IPR020568">
    <property type="entry name" value="Ribosomal_Su5_D2-typ_SF"/>
</dbReference>
<dbReference type="Gene3D" id="3.30.230.10">
    <property type="match status" value="1"/>
</dbReference>
<dbReference type="RefSeq" id="WP_203990499.1">
    <property type="nucleotide sequence ID" value="NZ_BOPG01000012.1"/>
</dbReference>
<dbReference type="InterPro" id="IPR014721">
    <property type="entry name" value="Ribsml_uS5_D2-typ_fold_subgr"/>
</dbReference>
<dbReference type="Proteomes" id="UP000612585">
    <property type="component" value="Unassembled WGS sequence"/>
</dbReference>
<name>A0A8J4DXR1_9ACTN</name>